<sequence length="106" mass="11298">MTNGARKLVVVVLLVAMVVSLFEGYGAMTLCNLTDEDLETCRPAVTASPNPPEPTGACCDILKNKANLTCLCEYKNSFELPLLGIDPNLAMALPQKCKLDPPAGCQ</sequence>
<dbReference type="PANTHER" id="PTHR33122:SF60">
    <property type="entry name" value="LIPID-TRANSFER PROTEIN DIR1-RELATED"/>
    <property type="match status" value="1"/>
</dbReference>
<evidence type="ECO:0000259" key="5">
    <source>
        <dbReference type="Pfam" id="PF14368"/>
    </source>
</evidence>
<keyword evidence="2" id="KW-0813">Transport</keyword>
<dbReference type="AlphaFoldDB" id="A0AA88ASX0"/>
<dbReference type="Pfam" id="PF14368">
    <property type="entry name" value="LTP_2"/>
    <property type="match status" value="1"/>
</dbReference>
<keyword evidence="7" id="KW-1185">Reference proteome</keyword>
<gene>
    <name evidence="6" type="ORF">TIFTF001_019376</name>
</gene>
<evidence type="ECO:0000256" key="2">
    <source>
        <dbReference type="ARBA" id="ARBA00022448"/>
    </source>
</evidence>
<feature type="chain" id="PRO_5041668748" description="Bifunctional inhibitor/plant lipid transfer protein/seed storage helical domain-containing protein" evidence="4">
    <location>
        <begin position="21"/>
        <end position="106"/>
    </location>
</feature>
<dbReference type="Gramene" id="FCD_00000184-RA">
    <property type="protein sequence ID" value="FCD_00000184-RA:cds"/>
    <property type="gene ID" value="FCD_00000184"/>
</dbReference>
<evidence type="ECO:0000313" key="7">
    <source>
        <dbReference type="Proteomes" id="UP001187192"/>
    </source>
</evidence>
<dbReference type="GO" id="GO:0005504">
    <property type="term" value="F:fatty acid binding"/>
    <property type="evidence" value="ECO:0007669"/>
    <property type="project" value="InterPro"/>
</dbReference>
<comment type="function">
    <text evidence="1">Plant non-specific lipid-transfer proteins transfer phospholipids as well as galactolipids across membranes. May play a role in wax or cutin deposition in the cell walls of expanding epidermal cells and certain secretory tissues.</text>
</comment>
<dbReference type="PANTHER" id="PTHR33122">
    <property type="entry name" value="LIPID BINDING PROTEIN-RELATED"/>
    <property type="match status" value="1"/>
</dbReference>
<dbReference type="Gene3D" id="1.10.110.10">
    <property type="entry name" value="Plant lipid-transfer and hydrophobic proteins"/>
    <property type="match status" value="1"/>
</dbReference>
<dbReference type="EMBL" id="BTGU01000033">
    <property type="protein sequence ID" value="GMN50206.1"/>
    <property type="molecule type" value="Genomic_DNA"/>
</dbReference>
<keyword evidence="3" id="KW-0446">Lipid-binding</keyword>
<dbReference type="InterPro" id="IPR016140">
    <property type="entry name" value="Bifunc_inhib/LTP/seed_store"/>
</dbReference>
<evidence type="ECO:0000256" key="3">
    <source>
        <dbReference type="ARBA" id="ARBA00023121"/>
    </source>
</evidence>
<dbReference type="GO" id="GO:0009627">
    <property type="term" value="P:systemic acquired resistance"/>
    <property type="evidence" value="ECO:0007669"/>
    <property type="project" value="InterPro"/>
</dbReference>
<evidence type="ECO:0000256" key="4">
    <source>
        <dbReference type="SAM" id="SignalP"/>
    </source>
</evidence>
<dbReference type="InterPro" id="IPR039265">
    <property type="entry name" value="DIR1-like"/>
</dbReference>
<keyword evidence="4" id="KW-0732">Signal</keyword>
<evidence type="ECO:0000256" key="1">
    <source>
        <dbReference type="ARBA" id="ARBA00003211"/>
    </source>
</evidence>
<protein>
    <recommendedName>
        <fullName evidence="5">Bifunctional inhibitor/plant lipid transfer protein/seed storage helical domain-containing protein</fullName>
    </recommendedName>
</protein>
<feature type="domain" description="Bifunctional inhibitor/plant lipid transfer protein/seed storage helical" evidence="5">
    <location>
        <begin position="14"/>
        <end position="104"/>
    </location>
</feature>
<dbReference type="SUPFAM" id="SSF47699">
    <property type="entry name" value="Bifunctional inhibitor/lipid-transfer protein/seed storage 2S albumin"/>
    <property type="match status" value="1"/>
</dbReference>
<dbReference type="Proteomes" id="UP001187192">
    <property type="component" value="Unassembled WGS sequence"/>
</dbReference>
<name>A0AA88ASX0_FICCA</name>
<dbReference type="CDD" id="cd04660">
    <property type="entry name" value="nsLTP_like"/>
    <property type="match status" value="1"/>
</dbReference>
<comment type="caution">
    <text evidence="6">The sequence shown here is derived from an EMBL/GenBank/DDBJ whole genome shotgun (WGS) entry which is preliminary data.</text>
</comment>
<feature type="signal peptide" evidence="4">
    <location>
        <begin position="1"/>
        <end position="20"/>
    </location>
</feature>
<accession>A0AA88ASX0</accession>
<evidence type="ECO:0000313" key="6">
    <source>
        <dbReference type="EMBL" id="GMN50206.1"/>
    </source>
</evidence>
<reference evidence="6" key="1">
    <citation type="submission" date="2023-07" db="EMBL/GenBank/DDBJ databases">
        <title>draft genome sequence of fig (Ficus carica).</title>
        <authorList>
            <person name="Takahashi T."/>
            <person name="Nishimura K."/>
        </authorList>
    </citation>
    <scope>NUCLEOTIDE SEQUENCE</scope>
</reference>
<proteinExistence type="predicted"/>
<dbReference type="InterPro" id="IPR044741">
    <property type="entry name" value="NsLTP-like"/>
</dbReference>
<organism evidence="6 7">
    <name type="scientific">Ficus carica</name>
    <name type="common">Common fig</name>
    <dbReference type="NCBI Taxonomy" id="3494"/>
    <lineage>
        <taxon>Eukaryota</taxon>
        <taxon>Viridiplantae</taxon>
        <taxon>Streptophyta</taxon>
        <taxon>Embryophyta</taxon>
        <taxon>Tracheophyta</taxon>
        <taxon>Spermatophyta</taxon>
        <taxon>Magnoliopsida</taxon>
        <taxon>eudicotyledons</taxon>
        <taxon>Gunneridae</taxon>
        <taxon>Pentapetalae</taxon>
        <taxon>rosids</taxon>
        <taxon>fabids</taxon>
        <taxon>Rosales</taxon>
        <taxon>Moraceae</taxon>
        <taxon>Ficeae</taxon>
        <taxon>Ficus</taxon>
    </lineage>
</organism>
<dbReference type="InterPro" id="IPR036312">
    <property type="entry name" value="Bifun_inhib/LTP/seed_sf"/>
</dbReference>